<dbReference type="CDD" id="cd01009">
    <property type="entry name" value="PBP2_YfhD_N"/>
    <property type="match status" value="1"/>
</dbReference>
<dbReference type="Pfam" id="PF00497">
    <property type="entry name" value="SBP_bac_3"/>
    <property type="match status" value="1"/>
</dbReference>
<protein>
    <submittedName>
        <fullName evidence="3">Glutamine ABC transporter substrate-binding protein</fullName>
    </submittedName>
</protein>
<keyword evidence="1" id="KW-0732">Signal</keyword>
<name>A0A412GP78_9BACT</name>
<dbReference type="PANTHER" id="PTHR35936:SF19">
    <property type="entry name" value="AMINO-ACID-BINDING PROTEIN YXEM-RELATED"/>
    <property type="match status" value="1"/>
</dbReference>
<evidence type="ECO:0000313" key="3">
    <source>
        <dbReference type="EMBL" id="RGR96566.1"/>
    </source>
</evidence>
<proteinExistence type="predicted"/>
<dbReference type="PANTHER" id="PTHR35936">
    <property type="entry name" value="MEMBRANE-BOUND LYTIC MUREIN TRANSGLYCOSYLASE F"/>
    <property type="match status" value="1"/>
</dbReference>
<evidence type="ECO:0000313" key="4">
    <source>
        <dbReference type="Proteomes" id="UP000285864"/>
    </source>
</evidence>
<dbReference type="AlphaFoldDB" id="A0A412GP78"/>
<dbReference type="Gene3D" id="3.40.190.10">
    <property type="entry name" value="Periplasmic binding protein-like II"/>
    <property type="match status" value="2"/>
</dbReference>
<dbReference type="SUPFAM" id="SSF53850">
    <property type="entry name" value="Periplasmic binding protein-like II"/>
    <property type="match status" value="1"/>
</dbReference>
<dbReference type="InterPro" id="IPR001638">
    <property type="entry name" value="Solute-binding_3/MltF_N"/>
</dbReference>
<dbReference type="Proteomes" id="UP000285864">
    <property type="component" value="Unassembled WGS sequence"/>
</dbReference>
<accession>A0A412GP78</accession>
<keyword evidence="4" id="KW-1185">Reference proteome</keyword>
<gene>
    <name evidence="3" type="ORF">DWY20_07740</name>
</gene>
<evidence type="ECO:0000256" key="1">
    <source>
        <dbReference type="ARBA" id="ARBA00022729"/>
    </source>
</evidence>
<comment type="caution">
    <text evidence="3">The sequence shown here is derived from an EMBL/GenBank/DDBJ whole genome shotgun (WGS) entry which is preliminary data.</text>
</comment>
<dbReference type="EMBL" id="QRUU01000027">
    <property type="protein sequence ID" value="RGR96566.1"/>
    <property type="molecule type" value="Genomic_DNA"/>
</dbReference>
<evidence type="ECO:0000259" key="2">
    <source>
        <dbReference type="SMART" id="SM00062"/>
    </source>
</evidence>
<sequence length="276" mass="31241">MLRKGVRYIIIALAIAAGIIMLNTQEEEEEEEKPASSPRDYAEILSSGQLRAVTEYNAVSYHVSKDTLQGFDYELLNAFASEKGLKLEITPEMSFEKRLQGIINGQYDILATGTVVTTQLKDSLLFTRTLLLSKQVLVQRKKEEGKDSLYIQSQLDLAHKHLHVIKGSPALLRIHNLIDEIADTIYINEVELYGPEQLLAMVSGGDIDYAVCDENIARASIDDFPNLDINTDISFTQFYAWGVSKHSPVLLDSLNVWLNDFVQTPKYKKLYNKYFN</sequence>
<reference evidence="3 4" key="1">
    <citation type="submission" date="2018-08" db="EMBL/GenBank/DDBJ databases">
        <title>A genome reference for cultivated species of the human gut microbiota.</title>
        <authorList>
            <person name="Zou Y."/>
            <person name="Xue W."/>
            <person name="Luo G."/>
        </authorList>
    </citation>
    <scope>NUCLEOTIDE SEQUENCE [LARGE SCALE GENOMIC DNA]</scope>
    <source>
        <strain evidence="3 4">AF24-2</strain>
    </source>
</reference>
<feature type="domain" description="Solute-binding protein family 3/N-terminal" evidence="2">
    <location>
        <begin position="49"/>
        <end position="276"/>
    </location>
</feature>
<dbReference type="SMART" id="SM00062">
    <property type="entry name" value="PBPb"/>
    <property type="match status" value="1"/>
</dbReference>
<dbReference type="RefSeq" id="WP_118484291.1">
    <property type="nucleotide sequence ID" value="NZ_QRUU01000027.1"/>
</dbReference>
<organism evidence="3 4">
    <name type="scientific">Phocaeicola coprocola</name>
    <dbReference type="NCBI Taxonomy" id="310298"/>
    <lineage>
        <taxon>Bacteria</taxon>
        <taxon>Pseudomonadati</taxon>
        <taxon>Bacteroidota</taxon>
        <taxon>Bacteroidia</taxon>
        <taxon>Bacteroidales</taxon>
        <taxon>Bacteroidaceae</taxon>
        <taxon>Phocaeicola</taxon>
    </lineage>
</organism>